<dbReference type="Proteomes" id="UP000594263">
    <property type="component" value="Unplaced"/>
</dbReference>
<feature type="compositionally biased region" description="Basic and acidic residues" evidence="1">
    <location>
        <begin position="136"/>
        <end position="155"/>
    </location>
</feature>
<dbReference type="EnsemblPlants" id="Kaladp0042s0193.1.v1.1">
    <property type="protein sequence ID" value="Kaladp0042s0193.1.v1.1"/>
    <property type="gene ID" value="Kaladp0042s0193.v1.1"/>
</dbReference>
<accession>A0A7N0TRB3</accession>
<evidence type="ECO:0000256" key="1">
    <source>
        <dbReference type="SAM" id="MobiDB-lite"/>
    </source>
</evidence>
<reference evidence="2" key="1">
    <citation type="submission" date="2021-01" db="UniProtKB">
        <authorList>
            <consortium name="EnsemblPlants"/>
        </authorList>
    </citation>
    <scope>IDENTIFICATION</scope>
</reference>
<dbReference type="AlphaFoldDB" id="A0A7N0TRB3"/>
<evidence type="ECO:0000313" key="2">
    <source>
        <dbReference type="EnsemblPlants" id="Kaladp0042s0193.1.v1.1"/>
    </source>
</evidence>
<keyword evidence="3" id="KW-1185">Reference proteome</keyword>
<evidence type="ECO:0008006" key="4">
    <source>
        <dbReference type="Google" id="ProtNLM"/>
    </source>
</evidence>
<feature type="region of interest" description="Disordered" evidence="1">
    <location>
        <begin position="1"/>
        <end position="34"/>
    </location>
</feature>
<sequence>MAEADGAKKKKKKKQPQSEEREGKNLLGSPTYTELSNGRFKCVETGHELSAAEMESYSQSKRCRLGLIEFSLKMKKPPVNMFKRDPNSSSKLICKLTGDIINKSEEHIWKHLNGKQFLNKLEQKEMGKLELNGTKAKTDGDEKLPGKENGESDDKKKRKKKKDKKKKKKKKVSKEVDEGTTEASELPEKNNESEEIDFWVPPVGSRWDNDEGGDRWGSDSDSGEDDGEGDGDGNDEVEDIDEVFEPEELTRKKRPSDDLEPSSCASTKKHKENEATQ</sequence>
<dbReference type="OMA" id="MFNQDPL"/>
<feature type="region of interest" description="Disordered" evidence="1">
    <location>
        <begin position="129"/>
        <end position="277"/>
    </location>
</feature>
<proteinExistence type="predicted"/>
<dbReference type="Gramene" id="Kaladp0042s0193.1.v1.1">
    <property type="protein sequence ID" value="Kaladp0042s0193.1.v1.1"/>
    <property type="gene ID" value="Kaladp0042s0193.v1.1"/>
</dbReference>
<evidence type="ECO:0000313" key="3">
    <source>
        <dbReference type="Proteomes" id="UP000594263"/>
    </source>
</evidence>
<dbReference type="Pfam" id="PF05477">
    <property type="entry name" value="SURF2"/>
    <property type="match status" value="1"/>
</dbReference>
<dbReference type="InterPro" id="IPR008833">
    <property type="entry name" value="Surf2"/>
</dbReference>
<dbReference type="PANTHER" id="PTHR47854">
    <property type="entry name" value="SURFEIT LOCUS PROTEIN 2 (SURF2)"/>
    <property type="match status" value="1"/>
</dbReference>
<feature type="compositionally biased region" description="Acidic residues" evidence="1">
    <location>
        <begin position="221"/>
        <end position="247"/>
    </location>
</feature>
<feature type="compositionally biased region" description="Basic and acidic residues" evidence="1">
    <location>
        <begin position="207"/>
        <end position="218"/>
    </location>
</feature>
<protein>
    <recommendedName>
        <fullName evidence="4">Surfeit locus protein 2</fullName>
    </recommendedName>
</protein>
<organism evidence="2 3">
    <name type="scientific">Kalanchoe fedtschenkoi</name>
    <name type="common">Lavender scallops</name>
    <name type="synonym">South American air plant</name>
    <dbReference type="NCBI Taxonomy" id="63787"/>
    <lineage>
        <taxon>Eukaryota</taxon>
        <taxon>Viridiplantae</taxon>
        <taxon>Streptophyta</taxon>
        <taxon>Embryophyta</taxon>
        <taxon>Tracheophyta</taxon>
        <taxon>Spermatophyta</taxon>
        <taxon>Magnoliopsida</taxon>
        <taxon>eudicotyledons</taxon>
        <taxon>Gunneridae</taxon>
        <taxon>Pentapetalae</taxon>
        <taxon>Saxifragales</taxon>
        <taxon>Crassulaceae</taxon>
        <taxon>Kalanchoe</taxon>
    </lineage>
</organism>
<dbReference type="PANTHER" id="PTHR47854:SF1">
    <property type="entry name" value="SURFEIT LOCUS PROTEIN 2 (SURF2)"/>
    <property type="match status" value="1"/>
</dbReference>
<feature type="compositionally biased region" description="Basic residues" evidence="1">
    <location>
        <begin position="156"/>
        <end position="172"/>
    </location>
</feature>
<name>A0A7N0TRB3_KALFE</name>